<evidence type="ECO:0000313" key="2">
    <source>
        <dbReference type="EMBL" id="GFH09265.1"/>
    </source>
</evidence>
<dbReference type="SUPFAM" id="SSF51735">
    <property type="entry name" value="NAD(P)-binding Rossmann-fold domains"/>
    <property type="match status" value="1"/>
</dbReference>
<dbReference type="AlphaFoldDB" id="A0A699YJ41"/>
<dbReference type="EMBL" id="BLLF01000220">
    <property type="protein sequence ID" value="GFH09265.1"/>
    <property type="molecule type" value="Genomic_DNA"/>
</dbReference>
<reference evidence="2 3" key="1">
    <citation type="submission" date="2020-02" db="EMBL/GenBank/DDBJ databases">
        <title>Draft genome sequence of Haematococcus lacustris strain NIES-144.</title>
        <authorList>
            <person name="Morimoto D."/>
            <person name="Nakagawa S."/>
            <person name="Yoshida T."/>
            <person name="Sawayama S."/>
        </authorList>
    </citation>
    <scope>NUCLEOTIDE SEQUENCE [LARGE SCALE GENOMIC DNA]</scope>
    <source>
        <strain evidence="2 3">NIES-144</strain>
    </source>
</reference>
<feature type="domain" description="NAD(P)-binding" evidence="1">
    <location>
        <begin position="4"/>
        <end position="106"/>
    </location>
</feature>
<gene>
    <name evidence="2" type="ORF">HaLaN_04373</name>
</gene>
<sequence>MGNINMIQAALKKGVKKFVLVTSLGCGETKDAIGEKVYSVLKPVLVEKDKAEAALMAQDQMAWTIIRPGGLTNDPASNTGVLTESVQVAGSIGRDDVALLAVKALFSKKADGKVLSAVDSNKLTA</sequence>
<accession>A0A699YJ41</accession>
<dbReference type="InterPro" id="IPR036291">
    <property type="entry name" value="NAD(P)-bd_dom_sf"/>
</dbReference>
<proteinExistence type="predicted"/>
<name>A0A699YJ41_HAELA</name>
<evidence type="ECO:0000259" key="1">
    <source>
        <dbReference type="Pfam" id="PF13460"/>
    </source>
</evidence>
<dbReference type="InterPro" id="IPR016040">
    <property type="entry name" value="NAD(P)-bd_dom"/>
</dbReference>
<keyword evidence="3" id="KW-1185">Reference proteome</keyword>
<evidence type="ECO:0000313" key="3">
    <source>
        <dbReference type="Proteomes" id="UP000485058"/>
    </source>
</evidence>
<dbReference type="Proteomes" id="UP000485058">
    <property type="component" value="Unassembled WGS sequence"/>
</dbReference>
<dbReference type="Gene3D" id="3.40.50.720">
    <property type="entry name" value="NAD(P)-binding Rossmann-like Domain"/>
    <property type="match status" value="1"/>
</dbReference>
<dbReference type="PANTHER" id="PTHR15020">
    <property type="entry name" value="FLAVIN REDUCTASE-RELATED"/>
    <property type="match status" value="1"/>
</dbReference>
<protein>
    <submittedName>
        <fullName evidence="2">NAD(P)-bd_dom domain-containing protein</fullName>
    </submittedName>
</protein>
<dbReference type="Pfam" id="PF13460">
    <property type="entry name" value="NAD_binding_10"/>
    <property type="match status" value="1"/>
</dbReference>
<comment type="caution">
    <text evidence="2">The sequence shown here is derived from an EMBL/GenBank/DDBJ whole genome shotgun (WGS) entry which is preliminary data.</text>
</comment>
<organism evidence="2 3">
    <name type="scientific">Haematococcus lacustris</name>
    <name type="common">Green alga</name>
    <name type="synonym">Haematococcus pluvialis</name>
    <dbReference type="NCBI Taxonomy" id="44745"/>
    <lineage>
        <taxon>Eukaryota</taxon>
        <taxon>Viridiplantae</taxon>
        <taxon>Chlorophyta</taxon>
        <taxon>core chlorophytes</taxon>
        <taxon>Chlorophyceae</taxon>
        <taxon>CS clade</taxon>
        <taxon>Chlamydomonadales</taxon>
        <taxon>Haematococcaceae</taxon>
        <taxon>Haematococcus</taxon>
    </lineage>
</organism>
<dbReference type="PANTHER" id="PTHR15020:SF45">
    <property type="entry name" value="NAD(P)-BINDING DOMAIN-CONTAINING PROTEIN"/>
    <property type="match status" value="1"/>
</dbReference>